<organism evidence="5 6">
    <name type="scientific">Sulfuriferula multivorans</name>
    <dbReference type="NCBI Taxonomy" id="1559896"/>
    <lineage>
        <taxon>Bacteria</taxon>
        <taxon>Pseudomonadati</taxon>
        <taxon>Pseudomonadota</taxon>
        <taxon>Betaproteobacteria</taxon>
        <taxon>Nitrosomonadales</taxon>
        <taxon>Sulfuricellaceae</taxon>
        <taxon>Sulfuriferula</taxon>
    </lineage>
</organism>
<dbReference type="Proteomes" id="UP000483432">
    <property type="component" value="Unassembled WGS sequence"/>
</dbReference>
<dbReference type="Pfam" id="PF00563">
    <property type="entry name" value="EAL"/>
    <property type="match status" value="1"/>
</dbReference>
<dbReference type="SUPFAM" id="SSF141868">
    <property type="entry name" value="EAL domain-like"/>
    <property type="match status" value="1"/>
</dbReference>
<dbReference type="SMART" id="SM00267">
    <property type="entry name" value="GGDEF"/>
    <property type="match status" value="1"/>
</dbReference>
<dbReference type="SMART" id="SM00091">
    <property type="entry name" value="PAS"/>
    <property type="match status" value="1"/>
</dbReference>
<dbReference type="AlphaFoldDB" id="A0A7C9NTQ0"/>
<dbReference type="InterPro" id="IPR043128">
    <property type="entry name" value="Rev_trsase/Diguanyl_cyclase"/>
</dbReference>
<accession>A0A7C9NTQ0</accession>
<dbReference type="NCBIfam" id="TIGR00254">
    <property type="entry name" value="GGDEF"/>
    <property type="match status" value="1"/>
</dbReference>
<dbReference type="NCBIfam" id="TIGR00229">
    <property type="entry name" value="sensory_box"/>
    <property type="match status" value="1"/>
</dbReference>
<gene>
    <name evidence="5" type="ORF">GZ085_07055</name>
</gene>
<evidence type="ECO:0000259" key="2">
    <source>
        <dbReference type="PROSITE" id="PS50113"/>
    </source>
</evidence>
<feature type="domain" description="EAL" evidence="3">
    <location>
        <begin position="323"/>
        <end position="579"/>
    </location>
</feature>
<dbReference type="InterPro" id="IPR035919">
    <property type="entry name" value="EAL_sf"/>
</dbReference>
<dbReference type="PANTHER" id="PTHR44757:SF4">
    <property type="entry name" value="DIGUANYLATE CYCLASE DGCE-RELATED"/>
    <property type="match status" value="1"/>
</dbReference>
<dbReference type="SMART" id="SM00052">
    <property type="entry name" value="EAL"/>
    <property type="match status" value="1"/>
</dbReference>
<sequence>MKTPSSPPPSACMPGFEPEIERELLRAYIDSANDGIFVVCDEMKFHVANPLLSTWLGFSEAELTAHGQRVPITDLFGLAESEALFREHFHSALHWQTVRFEAEIHPPRGESRWLEISMNRVHLEVGELVIGILRDITDRRVLQTALQHRASHDDLTGLTNRSEFQNRLHALVGSLQTDRGPHAMAYIDLDQFKLVNDTCGHLAGDELLRQLGAHLKQQVRRRDVIARLGGDEFGLLLHDLSIEEATRLAESLCETIAGYRFVWNGRSFEITASVGLCAISDDTLSAEDVMSSADAACYVAKDQGRNRTQLYLSGAACLGKRQEMQWVSRLHKALDENRFQMWRQHILDLGNDAANRAGHFEVLLRLIDENGAIIAPGQFFPAAERYGLMPAIDRWVIQHLLLSDRSGQMRTEMARLSASHCAINLSGASLNDDKFLGFLEDTLRQTTLAGNALCFEITETVAVNNFGRIREVMQTFKQFGCQFALDDFGSGMSSFSYLKNLPVDYLKIDGSLVQHIVEDAADFAMVEAINNVGHVLGLKTVAEFVESEATLQRLRDIGVDYAQGFAIHRPEPLFTENSA</sequence>
<dbReference type="Gene3D" id="3.30.70.270">
    <property type="match status" value="1"/>
</dbReference>
<name>A0A7C9NTQ0_9PROT</name>
<dbReference type="Gene3D" id="3.30.450.20">
    <property type="entry name" value="PAS domain"/>
    <property type="match status" value="1"/>
</dbReference>
<feature type="domain" description="GGDEF" evidence="4">
    <location>
        <begin position="180"/>
        <end position="313"/>
    </location>
</feature>
<dbReference type="InterPro" id="IPR000014">
    <property type="entry name" value="PAS"/>
</dbReference>
<proteinExistence type="predicted"/>
<dbReference type="InterPro" id="IPR001633">
    <property type="entry name" value="EAL_dom"/>
</dbReference>
<dbReference type="FunFam" id="3.30.70.270:FF:000001">
    <property type="entry name" value="Diguanylate cyclase domain protein"/>
    <property type="match status" value="1"/>
</dbReference>
<evidence type="ECO:0000313" key="5">
    <source>
        <dbReference type="EMBL" id="NDP48140.1"/>
    </source>
</evidence>
<dbReference type="CDD" id="cd01949">
    <property type="entry name" value="GGDEF"/>
    <property type="match status" value="1"/>
</dbReference>
<dbReference type="InterPro" id="IPR029787">
    <property type="entry name" value="Nucleotide_cyclase"/>
</dbReference>
<evidence type="ECO:0000259" key="4">
    <source>
        <dbReference type="PROSITE" id="PS50887"/>
    </source>
</evidence>
<dbReference type="SUPFAM" id="SSF55785">
    <property type="entry name" value="PYP-like sensor domain (PAS domain)"/>
    <property type="match status" value="1"/>
</dbReference>
<dbReference type="InterPro" id="IPR052155">
    <property type="entry name" value="Biofilm_reg_signaling"/>
</dbReference>
<dbReference type="PROSITE" id="PS50113">
    <property type="entry name" value="PAC"/>
    <property type="match status" value="1"/>
</dbReference>
<feature type="domain" description="PAS" evidence="1">
    <location>
        <begin position="21"/>
        <end position="96"/>
    </location>
</feature>
<evidence type="ECO:0000259" key="3">
    <source>
        <dbReference type="PROSITE" id="PS50883"/>
    </source>
</evidence>
<dbReference type="GO" id="GO:0003824">
    <property type="term" value="F:catalytic activity"/>
    <property type="evidence" value="ECO:0007669"/>
    <property type="project" value="UniProtKB-ARBA"/>
</dbReference>
<protein>
    <submittedName>
        <fullName evidence="5">EAL domain-containing protein</fullName>
    </submittedName>
</protein>
<evidence type="ECO:0000313" key="6">
    <source>
        <dbReference type="Proteomes" id="UP000483432"/>
    </source>
</evidence>
<dbReference type="InterPro" id="IPR013656">
    <property type="entry name" value="PAS_4"/>
</dbReference>
<dbReference type="SUPFAM" id="SSF55073">
    <property type="entry name" value="Nucleotide cyclase"/>
    <property type="match status" value="1"/>
</dbReference>
<dbReference type="InterPro" id="IPR000160">
    <property type="entry name" value="GGDEF_dom"/>
</dbReference>
<dbReference type="InterPro" id="IPR035965">
    <property type="entry name" value="PAS-like_dom_sf"/>
</dbReference>
<comment type="caution">
    <text evidence="5">The sequence shown here is derived from an EMBL/GenBank/DDBJ whole genome shotgun (WGS) entry which is preliminary data.</text>
</comment>
<dbReference type="PROSITE" id="PS50883">
    <property type="entry name" value="EAL"/>
    <property type="match status" value="1"/>
</dbReference>
<dbReference type="InterPro" id="IPR000700">
    <property type="entry name" value="PAS-assoc_C"/>
</dbReference>
<dbReference type="PROSITE" id="PS50112">
    <property type="entry name" value="PAS"/>
    <property type="match status" value="1"/>
</dbReference>
<dbReference type="EMBL" id="JAAFGW010000085">
    <property type="protein sequence ID" value="NDP48140.1"/>
    <property type="molecule type" value="Genomic_DNA"/>
</dbReference>
<dbReference type="Gene3D" id="3.20.20.450">
    <property type="entry name" value="EAL domain"/>
    <property type="match status" value="1"/>
</dbReference>
<evidence type="ECO:0000259" key="1">
    <source>
        <dbReference type="PROSITE" id="PS50112"/>
    </source>
</evidence>
<feature type="domain" description="PAC" evidence="2">
    <location>
        <begin position="98"/>
        <end position="148"/>
    </location>
</feature>
<dbReference type="CDD" id="cd00130">
    <property type="entry name" value="PAS"/>
    <property type="match status" value="1"/>
</dbReference>
<dbReference type="Pfam" id="PF00990">
    <property type="entry name" value="GGDEF"/>
    <property type="match status" value="1"/>
</dbReference>
<reference evidence="5 6" key="1">
    <citation type="submission" date="2019-09" db="EMBL/GenBank/DDBJ databases">
        <title>H2 Metabolism Revealed by Metagenomic Analysis in Subglacial Sediment of East Antarctica.</title>
        <authorList>
            <person name="Yang Z."/>
            <person name="Zhang Y."/>
            <person name="Lv Y."/>
            <person name="Yan W."/>
            <person name="Xiao X."/>
            <person name="Sun B."/>
            <person name="Ma H."/>
        </authorList>
    </citation>
    <scope>NUCLEOTIDE SEQUENCE [LARGE SCALE GENOMIC DNA]</scope>
    <source>
        <strain evidence="5">Bin2_2</strain>
    </source>
</reference>
<dbReference type="PROSITE" id="PS50887">
    <property type="entry name" value="GGDEF"/>
    <property type="match status" value="1"/>
</dbReference>
<dbReference type="CDD" id="cd01948">
    <property type="entry name" value="EAL"/>
    <property type="match status" value="1"/>
</dbReference>
<dbReference type="PANTHER" id="PTHR44757">
    <property type="entry name" value="DIGUANYLATE CYCLASE DGCP"/>
    <property type="match status" value="1"/>
</dbReference>
<dbReference type="Pfam" id="PF08448">
    <property type="entry name" value="PAS_4"/>
    <property type="match status" value="1"/>
</dbReference>